<keyword evidence="6 13" id="KW-0808">Transferase</keyword>
<evidence type="ECO:0000256" key="11">
    <source>
        <dbReference type="ARBA" id="ARBA00029774"/>
    </source>
</evidence>
<dbReference type="Gene3D" id="3.90.870.10">
    <property type="entry name" value="DHBP synthase"/>
    <property type="match status" value="1"/>
</dbReference>
<dbReference type="Gene3D" id="3.40.50.11030">
    <property type="entry name" value="Threonylcarbamoyl-AMP synthase, C-terminal domain"/>
    <property type="match status" value="1"/>
</dbReference>
<dbReference type="SUPFAM" id="SSF55821">
    <property type="entry name" value="YrdC/RibB"/>
    <property type="match status" value="1"/>
</dbReference>
<evidence type="ECO:0000313" key="16">
    <source>
        <dbReference type="Proteomes" id="UP001634747"/>
    </source>
</evidence>
<keyword evidence="9 13" id="KW-0547">Nucleotide-binding</keyword>
<dbReference type="InterPro" id="IPR050156">
    <property type="entry name" value="TC-AMP_synthase_SUA5"/>
</dbReference>
<keyword evidence="8 13" id="KW-0548">Nucleotidyltransferase</keyword>
<evidence type="ECO:0000256" key="2">
    <source>
        <dbReference type="ARBA" id="ARBA00007663"/>
    </source>
</evidence>
<evidence type="ECO:0000256" key="5">
    <source>
        <dbReference type="ARBA" id="ARBA00022490"/>
    </source>
</evidence>
<evidence type="ECO:0000256" key="8">
    <source>
        <dbReference type="ARBA" id="ARBA00022695"/>
    </source>
</evidence>
<dbReference type="GO" id="GO:0061710">
    <property type="term" value="F:L-threonylcarbamoyladenylate synthase"/>
    <property type="evidence" value="ECO:0007669"/>
    <property type="project" value="UniProtKB-EC"/>
</dbReference>
<evidence type="ECO:0000256" key="3">
    <source>
        <dbReference type="ARBA" id="ARBA00012584"/>
    </source>
</evidence>
<evidence type="ECO:0000313" key="15">
    <source>
        <dbReference type="EMBL" id="MFN2975861.1"/>
    </source>
</evidence>
<dbReference type="InterPro" id="IPR010923">
    <property type="entry name" value="T(6)A37_SUA5"/>
</dbReference>
<comment type="subcellular location">
    <subcellularLocation>
        <location evidence="1 13">Cytoplasm</location>
    </subcellularLocation>
</comment>
<dbReference type="EC" id="2.7.7.87" evidence="3 13"/>
<evidence type="ECO:0000256" key="12">
    <source>
        <dbReference type="ARBA" id="ARBA00048366"/>
    </source>
</evidence>
<dbReference type="InterPro" id="IPR038385">
    <property type="entry name" value="Sua5/YwlC_C"/>
</dbReference>
<keyword evidence="5 13" id="KW-0963">Cytoplasm</keyword>
<comment type="function">
    <text evidence="13">Required for the formation of a threonylcarbamoyl group on adenosine at position 37 (t(6)A37) in tRNAs that read codons beginning with adenine.</text>
</comment>
<protein>
    <recommendedName>
        <fullName evidence="4 13">Threonylcarbamoyl-AMP synthase</fullName>
        <shortName evidence="13">TC-AMP synthase</shortName>
        <ecNumber evidence="3 13">2.7.7.87</ecNumber>
    </recommendedName>
    <alternativeName>
        <fullName evidence="11 13">L-threonylcarbamoyladenylate synthase</fullName>
    </alternativeName>
</protein>
<dbReference type="PANTHER" id="PTHR17490:SF16">
    <property type="entry name" value="THREONYLCARBAMOYL-AMP SYNTHASE"/>
    <property type="match status" value="1"/>
</dbReference>
<evidence type="ECO:0000256" key="4">
    <source>
        <dbReference type="ARBA" id="ARBA00015492"/>
    </source>
</evidence>
<dbReference type="Pfam" id="PF01300">
    <property type="entry name" value="Sua5_yciO_yrdC"/>
    <property type="match status" value="1"/>
</dbReference>
<evidence type="ECO:0000256" key="10">
    <source>
        <dbReference type="ARBA" id="ARBA00022840"/>
    </source>
</evidence>
<feature type="domain" description="YrdC-like" evidence="14">
    <location>
        <begin position="9"/>
        <end position="195"/>
    </location>
</feature>
<dbReference type="RefSeq" id="WP_344687975.1">
    <property type="nucleotide sequence ID" value="NZ_BAABBH010000001.1"/>
</dbReference>
<name>A0ABW9KJ84_9BACT</name>
<keyword evidence="10 13" id="KW-0067">ATP-binding</keyword>
<evidence type="ECO:0000259" key="14">
    <source>
        <dbReference type="PROSITE" id="PS51163"/>
    </source>
</evidence>
<evidence type="ECO:0000256" key="6">
    <source>
        <dbReference type="ARBA" id="ARBA00022679"/>
    </source>
</evidence>
<evidence type="ECO:0000256" key="9">
    <source>
        <dbReference type="ARBA" id="ARBA00022741"/>
    </source>
</evidence>
<dbReference type="NCBIfam" id="TIGR00057">
    <property type="entry name" value="L-threonylcarbamoyladenylate synthase"/>
    <property type="match status" value="1"/>
</dbReference>
<comment type="similarity">
    <text evidence="2 13">Belongs to the SUA5 family.</text>
</comment>
<evidence type="ECO:0000256" key="1">
    <source>
        <dbReference type="ARBA" id="ARBA00004496"/>
    </source>
</evidence>
<dbReference type="PANTHER" id="PTHR17490">
    <property type="entry name" value="SUA5"/>
    <property type="match status" value="1"/>
</dbReference>
<dbReference type="InterPro" id="IPR017945">
    <property type="entry name" value="DHBP_synth_RibB-like_a/b_dom"/>
</dbReference>
<comment type="caution">
    <text evidence="15">The sequence shown here is derived from an EMBL/GenBank/DDBJ whole genome shotgun (WGS) entry which is preliminary data.</text>
</comment>
<evidence type="ECO:0000256" key="13">
    <source>
        <dbReference type="PIRNR" id="PIRNR004930"/>
    </source>
</evidence>
<sequence length="339" mass="35687">MTLRLDCSAQSIAIAATLLRNGGLVAMPTETVYGLAANALDASAVGSIFAAKGRPHWDPLIVHIASTAMLNKVAAEISATAQLLADAFWPGPLTMLLPRAEGIGDSVTAGRALVGVRWPQHPVAQTLILAAELPLAAPSANRFGHISPSTAAHVLHDLDGRIDAVLDGGPTGIGVESTVLDPNTTPITIYRQGAVSAADVERVTGVPVQLFQPEPNRSPQSLPSPGVGIRHYAPRTPLRLVESRSELLEEIAAASQPVAVLRPQDWAIPTDPPQVSWGAWDDTAQLAHGLYAALRELDRIGSSLILAPLPDARAGDDLRSAVRDRLLKAAMPAEDDRQS</sequence>
<dbReference type="InterPro" id="IPR005145">
    <property type="entry name" value="Sua5_C"/>
</dbReference>
<organism evidence="15 16">
    <name type="scientific">Terriglobus aquaticus</name>
    <dbReference type="NCBI Taxonomy" id="940139"/>
    <lineage>
        <taxon>Bacteria</taxon>
        <taxon>Pseudomonadati</taxon>
        <taxon>Acidobacteriota</taxon>
        <taxon>Terriglobia</taxon>
        <taxon>Terriglobales</taxon>
        <taxon>Acidobacteriaceae</taxon>
        <taxon>Terriglobus</taxon>
    </lineage>
</organism>
<keyword evidence="7 13" id="KW-0819">tRNA processing</keyword>
<accession>A0ABW9KJ84</accession>
<reference evidence="15 16" key="1">
    <citation type="submission" date="2024-12" db="EMBL/GenBank/DDBJ databases">
        <authorList>
            <person name="Lee Y."/>
        </authorList>
    </citation>
    <scope>NUCLEOTIDE SEQUENCE [LARGE SCALE GENOMIC DNA]</scope>
    <source>
        <strain evidence="15 16">03SUJ4</strain>
    </source>
</reference>
<dbReference type="EMBL" id="JBJYXY010000001">
    <property type="protein sequence ID" value="MFN2975861.1"/>
    <property type="molecule type" value="Genomic_DNA"/>
</dbReference>
<keyword evidence="16" id="KW-1185">Reference proteome</keyword>
<evidence type="ECO:0000256" key="7">
    <source>
        <dbReference type="ARBA" id="ARBA00022694"/>
    </source>
</evidence>
<proteinExistence type="inferred from homology"/>
<dbReference type="PIRSF" id="PIRSF004930">
    <property type="entry name" value="Tln_factor_SUA5"/>
    <property type="match status" value="1"/>
</dbReference>
<dbReference type="Pfam" id="PF03481">
    <property type="entry name" value="Sua5_C"/>
    <property type="match status" value="1"/>
</dbReference>
<dbReference type="Proteomes" id="UP001634747">
    <property type="component" value="Unassembled WGS sequence"/>
</dbReference>
<comment type="catalytic activity">
    <reaction evidence="12 13">
        <text>L-threonine + hydrogencarbonate + ATP = L-threonylcarbamoyladenylate + diphosphate + H2O</text>
        <dbReference type="Rhea" id="RHEA:36407"/>
        <dbReference type="ChEBI" id="CHEBI:15377"/>
        <dbReference type="ChEBI" id="CHEBI:17544"/>
        <dbReference type="ChEBI" id="CHEBI:30616"/>
        <dbReference type="ChEBI" id="CHEBI:33019"/>
        <dbReference type="ChEBI" id="CHEBI:57926"/>
        <dbReference type="ChEBI" id="CHEBI:73682"/>
        <dbReference type="EC" id="2.7.7.87"/>
    </reaction>
</comment>
<gene>
    <name evidence="15" type="ORF">ACK2TP_08810</name>
</gene>
<dbReference type="InterPro" id="IPR006070">
    <property type="entry name" value="Sua5-like_dom"/>
</dbReference>
<dbReference type="PROSITE" id="PS51163">
    <property type="entry name" value="YRDC"/>
    <property type="match status" value="1"/>
</dbReference>